<evidence type="ECO:0000313" key="9">
    <source>
        <dbReference type="Proteomes" id="UP000325579"/>
    </source>
</evidence>
<evidence type="ECO:0000256" key="1">
    <source>
        <dbReference type="ARBA" id="ARBA00001971"/>
    </source>
</evidence>
<keyword evidence="7" id="KW-0503">Monooxygenase</keyword>
<dbReference type="SUPFAM" id="SSF48264">
    <property type="entry name" value="Cytochrome P450"/>
    <property type="match status" value="1"/>
</dbReference>
<keyword evidence="6" id="KW-0408">Iron</keyword>
<dbReference type="PANTHER" id="PTHR24305:SF157">
    <property type="entry name" value="N-ACETYLTRYPTOPHAN 6-HYDROXYLASE IVOC-RELATED"/>
    <property type="match status" value="1"/>
</dbReference>
<keyword evidence="4" id="KW-0479">Metal-binding</keyword>
<dbReference type="GeneID" id="43669484"/>
<evidence type="ECO:0000256" key="7">
    <source>
        <dbReference type="ARBA" id="ARBA00023033"/>
    </source>
</evidence>
<dbReference type="InterPro" id="IPR001128">
    <property type="entry name" value="Cyt_P450"/>
</dbReference>
<dbReference type="GO" id="GO:0020037">
    <property type="term" value="F:heme binding"/>
    <property type="evidence" value="ECO:0007669"/>
    <property type="project" value="InterPro"/>
</dbReference>
<dbReference type="InterPro" id="IPR050121">
    <property type="entry name" value="Cytochrome_P450_monoxygenase"/>
</dbReference>
<evidence type="ECO:0000256" key="3">
    <source>
        <dbReference type="ARBA" id="ARBA00022617"/>
    </source>
</evidence>
<dbReference type="RefSeq" id="XP_031940996.1">
    <property type="nucleotide sequence ID" value="XM_032084793.1"/>
</dbReference>
<accession>A0A5N7DBF7</accession>
<comment type="cofactor">
    <cofactor evidence="1">
        <name>heme</name>
        <dbReference type="ChEBI" id="CHEBI:30413"/>
    </cofactor>
</comment>
<dbReference type="EMBL" id="ML736774">
    <property type="protein sequence ID" value="KAE8403677.1"/>
    <property type="molecule type" value="Genomic_DNA"/>
</dbReference>
<organism evidence="8 9">
    <name type="scientific">Aspergillus pseudonomiae</name>
    <dbReference type="NCBI Taxonomy" id="1506151"/>
    <lineage>
        <taxon>Eukaryota</taxon>
        <taxon>Fungi</taxon>
        <taxon>Dikarya</taxon>
        <taxon>Ascomycota</taxon>
        <taxon>Pezizomycotina</taxon>
        <taxon>Eurotiomycetes</taxon>
        <taxon>Eurotiomycetidae</taxon>
        <taxon>Eurotiales</taxon>
        <taxon>Aspergillaceae</taxon>
        <taxon>Aspergillus</taxon>
        <taxon>Aspergillus subgen. Circumdati</taxon>
    </lineage>
</organism>
<evidence type="ECO:0000256" key="6">
    <source>
        <dbReference type="ARBA" id="ARBA00023004"/>
    </source>
</evidence>
<evidence type="ECO:0000313" key="8">
    <source>
        <dbReference type="EMBL" id="KAE8403677.1"/>
    </source>
</evidence>
<keyword evidence="5" id="KW-0560">Oxidoreductase</keyword>
<dbReference type="PANTHER" id="PTHR24305">
    <property type="entry name" value="CYTOCHROME P450"/>
    <property type="match status" value="1"/>
</dbReference>
<dbReference type="GO" id="GO:0016705">
    <property type="term" value="F:oxidoreductase activity, acting on paired donors, with incorporation or reduction of molecular oxygen"/>
    <property type="evidence" value="ECO:0007669"/>
    <property type="project" value="InterPro"/>
</dbReference>
<dbReference type="GO" id="GO:0005506">
    <property type="term" value="F:iron ion binding"/>
    <property type="evidence" value="ECO:0007669"/>
    <property type="project" value="InterPro"/>
</dbReference>
<dbReference type="Pfam" id="PF00067">
    <property type="entry name" value="p450"/>
    <property type="match status" value="1"/>
</dbReference>
<evidence type="ECO:0000256" key="2">
    <source>
        <dbReference type="ARBA" id="ARBA00010617"/>
    </source>
</evidence>
<gene>
    <name evidence="8" type="ORF">BDV37DRAFT_271946</name>
</gene>
<name>A0A5N7DBF7_9EURO</name>
<evidence type="ECO:0000256" key="4">
    <source>
        <dbReference type="ARBA" id="ARBA00022723"/>
    </source>
</evidence>
<dbReference type="AlphaFoldDB" id="A0A5N7DBF7"/>
<proteinExistence type="inferred from homology"/>
<sequence>MFLAIVVIVLYILRAACYRLYFHPLHSFPGPKLAAITSLYEFYYAVVKDGQFIWELGRLHDKYGPIVRITPDELRIRDSSFYNEIYAGGTRVREKSSSFVRLFGAPDSTVATVLSKYFSKRSVLNMQPLIQGKIDALIQHFRKAHREQRVINLSIAFSALTADIISTYAYTRDFATTGILFRLPFLLFSRIAVTDALFTDSMKRAVIKEGLQLSFGVLTRLPRVAPFEALNYKGHLIPPGTPVSQSIYFVNMDPRHFPEPHTFNPDRWLGTAEERKALESMLVSFSRGSRQSELFLTLATLVRRFDLKLVDTTLDDVEPYRDHFIISPKNRNGI</sequence>
<dbReference type="InterPro" id="IPR036396">
    <property type="entry name" value="Cyt_P450_sf"/>
</dbReference>
<dbReference type="GO" id="GO:0004497">
    <property type="term" value="F:monooxygenase activity"/>
    <property type="evidence" value="ECO:0007669"/>
    <property type="project" value="UniProtKB-KW"/>
</dbReference>
<reference evidence="8 9" key="1">
    <citation type="submission" date="2019-04" db="EMBL/GenBank/DDBJ databases">
        <authorList>
            <consortium name="DOE Joint Genome Institute"/>
            <person name="Mondo S."/>
            <person name="Kjaerbolling I."/>
            <person name="Vesth T."/>
            <person name="Frisvad J.C."/>
            <person name="Nybo J.L."/>
            <person name="Theobald S."/>
            <person name="Kildgaard S."/>
            <person name="Isbrandt T."/>
            <person name="Kuo A."/>
            <person name="Sato A."/>
            <person name="Lyhne E.K."/>
            <person name="Kogle M.E."/>
            <person name="Wiebenga A."/>
            <person name="Kun R.S."/>
            <person name="Lubbers R.J."/>
            <person name="Makela M.R."/>
            <person name="Barry K."/>
            <person name="Chovatia M."/>
            <person name="Clum A."/>
            <person name="Daum C."/>
            <person name="Haridas S."/>
            <person name="He G."/>
            <person name="LaButti K."/>
            <person name="Lipzen A."/>
            <person name="Riley R."/>
            <person name="Salamov A."/>
            <person name="Simmons B.A."/>
            <person name="Magnuson J.K."/>
            <person name="Henrissat B."/>
            <person name="Mortensen U.H."/>
            <person name="Larsen T.O."/>
            <person name="Devries R.P."/>
            <person name="Grigoriev I.V."/>
            <person name="Machida M."/>
            <person name="Baker S.E."/>
            <person name="Andersen M.R."/>
            <person name="Cantor M.N."/>
            <person name="Hua S.X."/>
        </authorList>
    </citation>
    <scope>NUCLEOTIDE SEQUENCE [LARGE SCALE GENOMIC DNA]</scope>
    <source>
        <strain evidence="8 9">CBS 119388</strain>
    </source>
</reference>
<protein>
    <submittedName>
        <fullName evidence="8">Cytochrome P450</fullName>
    </submittedName>
</protein>
<dbReference type="Gene3D" id="1.10.630.10">
    <property type="entry name" value="Cytochrome P450"/>
    <property type="match status" value="2"/>
</dbReference>
<keyword evidence="3" id="KW-0349">Heme</keyword>
<keyword evidence="9" id="KW-1185">Reference proteome</keyword>
<dbReference type="Proteomes" id="UP000325579">
    <property type="component" value="Unassembled WGS sequence"/>
</dbReference>
<dbReference type="CDD" id="cd11062">
    <property type="entry name" value="CYP58-like"/>
    <property type="match status" value="1"/>
</dbReference>
<dbReference type="OrthoDB" id="3945418at2759"/>
<evidence type="ECO:0000256" key="5">
    <source>
        <dbReference type="ARBA" id="ARBA00023002"/>
    </source>
</evidence>
<comment type="similarity">
    <text evidence="2">Belongs to the cytochrome P450 family.</text>
</comment>